<sequence length="69" mass="7866">MIPWILQTETSKHCLLKLKLGKLGEGVCGRGGVGLVFWDIPGFIFFWNFSLLLHLCSIQKKKCCIVLRM</sequence>
<reference evidence="2" key="2">
    <citation type="submission" date="2025-09" db="UniProtKB">
        <authorList>
            <consortium name="Ensembl"/>
        </authorList>
    </citation>
    <scope>IDENTIFICATION</scope>
</reference>
<dbReference type="AlphaFoldDB" id="A0A8C0BKT5"/>
<evidence type="ECO:0000313" key="3">
    <source>
        <dbReference type="Proteomes" id="UP000694555"/>
    </source>
</evidence>
<feature type="transmembrane region" description="Helical" evidence="1">
    <location>
        <begin position="40"/>
        <end position="58"/>
    </location>
</feature>
<evidence type="ECO:0000313" key="2">
    <source>
        <dbReference type="Ensembl" id="ENSBJAP00000018747.1"/>
    </source>
</evidence>
<reference evidence="2" key="1">
    <citation type="submission" date="2025-08" db="UniProtKB">
        <authorList>
            <consortium name="Ensembl"/>
        </authorList>
    </citation>
    <scope>IDENTIFICATION</scope>
</reference>
<dbReference type="Ensembl" id="ENSBJAT00000019266.1">
    <property type="protein sequence ID" value="ENSBJAP00000018747.1"/>
    <property type="gene ID" value="ENSBJAG00000012326.1"/>
</dbReference>
<evidence type="ECO:0000256" key="1">
    <source>
        <dbReference type="SAM" id="Phobius"/>
    </source>
</evidence>
<dbReference type="Proteomes" id="UP000694555">
    <property type="component" value="Unplaced"/>
</dbReference>
<keyword evidence="3" id="KW-1185">Reference proteome</keyword>
<keyword evidence="1" id="KW-1133">Transmembrane helix</keyword>
<organism evidence="2 3">
    <name type="scientific">Buteo japonicus</name>
    <dbReference type="NCBI Taxonomy" id="224669"/>
    <lineage>
        <taxon>Eukaryota</taxon>
        <taxon>Metazoa</taxon>
        <taxon>Chordata</taxon>
        <taxon>Craniata</taxon>
        <taxon>Vertebrata</taxon>
        <taxon>Euteleostomi</taxon>
        <taxon>Archelosauria</taxon>
        <taxon>Archosauria</taxon>
        <taxon>Dinosauria</taxon>
        <taxon>Saurischia</taxon>
        <taxon>Theropoda</taxon>
        <taxon>Coelurosauria</taxon>
        <taxon>Aves</taxon>
        <taxon>Neognathae</taxon>
        <taxon>Neoaves</taxon>
        <taxon>Telluraves</taxon>
        <taxon>Accipitrimorphae</taxon>
        <taxon>Accipitriformes</taxon>
        <taxon>Accipitridae</taxon>
        <taxon>Accipitrinae</taxon>
        <taxon>Buteo</taxon>
    </lineage>
</organism>
<keyword evidence="1" id="KW-0812">Transmembrane</keyword>
<name>A0A8C0BKT5_9AVES</name>
<proteinExistence type="predicted"/>
<protein>
    <submittedName>
        <fullName evidence="2">Uncharacterized protein</fullName>
    </submittedName>
</protein>
<keyword evidence="1" id="KW-0472">Membrane</keyword>
<accession>A0A8C0BKT5</accession>